<evidence type="ECO:0000313" key="3">
    <source>
        <dbReference type="Proteomes" id="UP000594260"/>
    </source>
</evidence>
<dbReference type="GeneID" id="111243475"/>
<keyword evidence="3" id="KW-1185">Reference proteome</keyword>
<organism evidence="2 3">
    <name type="scientific">Varroa destructor</name>
    <name type="common">Honeybee mite</name>
    <dbReference type="NCBI Taxonomy" id="109461"/>
    <lineage>
        <taxon>Eukaryota</taxon>
        <taxon>Metazoa</taxon>
        <taxon>Ecdysozoa</taxon>
        <taxon>Arthropoda</taxon>
        <taxon>Chelicerata</taxon>
        <taxon>Arachnida</taxon>
        <taxon>Acari</taxon>
        <taxon>Parasitiformes</taxon>
        <taxon>Mesostigmata</taxon>
        <taxon>Gamasina</taxon>
        <taxon>Dermanyssoidea</taxon>
        <taxon>Varroidae</taxon>
        <taxon>Varroa</taxon>
    </lineage>
</organism>
<feature type="region of interest" description="Disordered" evidence="1">
    <location>
        <begin position="1"/>
        <end position="24"/>
    </location>
</feature>
<dbReference type="EnsemblMetazoa" id="XM_022789111">
    <property type="protein sequence ID" value="XP_022644846"/>
    <property type="gene ID" value="LOC111243475"/>
</dbReference>
<dbReference type="RefSeq" id="XP_022644845.1">
    <property type="nucleotide sequence ID" value="XM_022789110.1"/>
</dbReference>
<dbReference type="EnsemblMetazoa" id="XM_022789110">
    <property type="protein sequence ID" value="XP_022644845"/>
    <property type="gene ID" value="LOC111243475"/>
</dbReference>
<evidence type="ECO:0000313" key="2">
    <source>
        <dbReference type="EnsemblMetazoa" id="XP_022644845"/>
    </source>
</evidence>
<feature type="region of interest" description="Disordered" evidence="1">
    <location>
        <begin position="60"/>
        <end position="112"/>
    </location>
</feature>
<protein>
    <submittedName>
        <fullName evidence="2">Uncharacterized protein</fullName>
    </submittedName>
</protein>
<dbReference type="AlphaFoldDB" id="A0A7M7J635"/>
<evidence type="ECO:0000256" key="1">
    <source>
        <dbReference type="SAM" id="MobiDB-lite"/>
    </source>
</evidence>
<feature type="compositionally biased region" description="Basic residues" evidence="1">
    <location>
        <begin position="1"/>
        <end position="22"/>
    </location>
</feature>
<feature type="compositionally biased region" description="Basic and acidic residues" evidence="1">
    <location>
        <begin position="69"/>
        <end position="78"/>
    </location>
</feature>
<accession>A0A7M7J635</accession>
<dbReference type="Proteomes" id="UP000594260">
    <property type="component" value="Unplaced"/>
</dbReference>
<proteinExistence type="predicted"/>
<name>A0A7M7J635_VARDE</name>
<sequence length="112" mass="13070">MELRKSKKFKLRMKAKRQRAGIKKKEVRVAPEDVGILSKKAIKSRTRVNPLANIKLSNKKRNKILKQRRYQEREREAAEQEPGTSNADEMEVEKAHKRNLTAQKSAEPMECK</sequence>
<dbReference type="RefSeq" id="XP_022644846.1">
    <property type="nucleotide sequence ID" value="XM_022789111.1"/>
</dbReference>
<reference evidence="2" key="1">
    <citation type="submission" date="2021-01" db="UniProtKB">
        <authorList>
            <consortium name="EnsemblMetazoa"/>
        </authorList>
    </citation>
    <scope>IDENTIFICATION</scope>
</reference>